<protein>
    <submittedName>
        <fullName evidence="2">Uncharacterized protein</fullName>
    </submittedName>
</protein>
<dbReference type="EMBL" id="JAIRBM010000002">
    <property type="protein sequence ID" value="MBZ6075363.1"/>
    <property type="molecule type" value="Genomic_DNA"/>
</dbReference>
<reference evidence="2 3" key="1">
    <citation type="submission" date="2021-09" db="EMBL/GenBank/DDBJ databases">
        <title>The complete genome sequence of a new microorganism.</title>
        <authorList>
            <person name="Zi Z."/>
        </authorList>
    </citation>
    <scope>NUCLEOTIDE SEQUENCE [LARGE SCALE GENOMIC DNA]</scope>
    <source>
        <strain evidence="2 3">WGZ8</strain>
    </source>
</reference>
<organism evidence="2 3">
    <name type="scientific">Microvirga puerhi</name>
    <dbReference type="NCBI Taxonomy" id="2876078"/>
    <lineage>
        <taxon>Bacteria</taxon>
        <taxon>Pseudomonadati</taxon>
        <taxon>Pseudomonadota</taxon>
        <taxon>Alphaproteobacteria</taxon>
        <taxon>Hyphomicrobiales</taxon>
        <taxon>Methylobacteriaceae</taxon>
        <taxon>Microvirga</taxon>
    </lineage>
</organism>
<dbReference type="Proteomes" id="UP000704176">
    <property type="component" value="Unassembled WGS sequence"/>
</dbReference>
<evidence type="ECO:0000313" key="2">
    <source>
        <dbReference type="EMBL" id="MBZ6075363.1"/>
    </source>
</evidence>
<evidence type="ECO:0000313" key="3">
    <source>
        <dbReference type="Proteomes" id="UP000704176"/>
    </source>
</evidence>
<sequence length="154" mass="17069">MNDEEVEVVAAELAKVGGTSWYPGREKGPVLRVITERYRDRARAAIAALDRHRASRSNGPRPDSSDQEGESSDIPSFVASGSIRKGTTVVYRPPGDRRAYPCTIERITEDFVYLVPQMKQPVGWVPATEIWSNPNFLSDLKGEEEAHQGAPTRS</sequence>
<accession>A0ABS7VIL7</accession>
<gene>
    <name evidence="2" type="ORF">K9B37_03520</name>
</gene>
<proteinExistence type="predicted"/>
<feature type="region of interest" description="Disordered" evidence="1">
    <location>
        <begin position="49"/>
        <end position="80"/>
    </location>
</feature>
<dbReference type="RefSeq" id="WP_224311406.1">
    <property type="nucleotide sequence ID" value="NZ_JAIRBM010000002.1"/>
</dbReference>
<evidence type="ECO:0000256" key="1">
    <source>
        <dbReference type="SAM" id="MobiDB-lite"/>
    </source>
</evidence>
<keyword evidence="3" id="KW-1185">Reference proteome</keyword>
<comment type="caution">
    <text evidence="2">The sequence shown here is derived from an EMBL/GenBank/DDBJ whole genome shotgun (WGS) entry which is preliminary data.</text>
</comment>
<name>A0ABS7VIL7_9HYPH</name>